<dbReference type="InterPro" id="IPR017972">
    <property type="entry name" value="Cyt_P450_CS"/>
</dbReference>
<dbReference type="GO" id="GO:0020037">
    <property type="term" value="F:heme binding"/>
    <property type="evidence" value="ECO:0007669"/>
    <property type="project" value="InterPro"/>
</dbReference>
<organism evidence="6 7">
    <name type="scientific">Mycobacterium lentiflavum</name>
    <dbReference type="NCBI Taxonomy" id="141349"/>
    <lineage>
        <taxon>Bacteria</taxon>
        <taxon>Bacillati</taxon>
        <taxon>Actinomycetota</taxon>
        <taxon>Actinomycetes</taxon>
        <taxon>Mycobacteriales</taxon>
        <taxon>Mycobacteriaceae</taxon>
        <taxon>Mycobacterium</taxon>
        <taxon>Mycobacterium simiae complex</taxon>
    </lineage>
</organism>
<comment type="similarity">
    <text evidence="2 4">Belongs to the cytochrome P450 family.</text>
</comment>
<feature type="region of interest" description="Disordered" evidence="5">
    <location>
        <begin position="447"/>
        <end position="469"/>
    </location>
</feature>
<evidence type="ECO:0000313" key="6">
    <source>
        <dbReference type="EMBL" id="CQD17704.1"/>
    </source>
</evidence>
<dbReference type="Pfam" id="PF00067">
    <property type="entry name" value="p450"/>
    <property type="match status" value="1"/>
</dbReference>
<dbReference type="CDD" id="cd11053">
    <property type="entry name" value="CYP110-like"/>
    <property type="match status" value="1"/>
</dbReference>
<keyword evidence="3 4" id="KW-0479">Metal-binding</keyword>
<dbReference type="PROSITE" id="PS00086">
    <property type="entry name" value="CYTOCHROME_P450"/>
    <property type="match status" value="1"/>
</dbReference>
<dbReference type="GO" id="GO:0016705">
    <property type="term" value="F:oxidoreductase activity, acting on paired donors, with incorporation or reduction of molecular oxygen"/>
    <property type="evidence" value="ECO:0007669"/>
    <property type="project" value="InterPro"/>
</dbReference>
<dbReference type="EMBL" id="CTEE01000001">
    <property type="protein sequence ID" value="CQD17704.1"/>
    <property type="molecule type" value="Genomic_DNA"/>
</dbReference>
<dbReference type="GO" id="GO:0004497">
    <property type="term" value="F:monooxygenase activity"/>
    <property type="evidence" value="ECO:0007669"/>
    <property type="project" value="UniProtKB-KW"/>
</dbReference>
<dbReference type="RefSeq" id="WP_090604259.1">
    <property type="nucleotide sequence ID" value="NZ_CTEE01000001.1"/>
</dbReference>
<name>A0A0E3WD31_MYCLN</name>
<keyword evidence="3 4" id="KW-0408">Iron</keyword>
<dbReference type="InterPro" id="IPR050121">
    <property type="entry name" value="Cytochrome_P450_monoxygenase"/>
</dbReference>
<dbReference type="Proteomes" id="UP000199251">
    <property type="component" value="Unassembled WGS sequence"/>
</dbReference>
<accession>A0A0E3WD31</accession>
<evidence type="ECO:0000256" key="1">
    <source>
        <dbReference type="ARBA" id="ARBA00001971"/>
    </source>
</evidence>
<protein>
    <submittedName>
        <fullName evidence="6">Cytochrome P450</fullName>
    </submittedName>
</protein>
<dbReference type="InterPro" id="IPR001128">
    <property type="entry name" value="Cyt_P450"/>
</dbReference>
<comment type="cofactor">
    <cofactor evidence="1 3">
        <name>heme</name>
        <dbReference type="ChEBI" id="CHEBI:30413"/>
    </cofactor>
</comment>
<sequence>MNAASQNPLPPGPPLPRSVQTVLMLRYWPRFVAACRRRYGRIFTLRIASIGTLVYLDDPADIKTVFAGDPTTYHAGEANSLLAGFVGESSVLVVDEDLHRDRRRLMIAPFQRDAVARQAGLITDIAATNIARWPVGTEFPVAPRMSEITLEVILRTVIGATDPARLAALREVMPRLLNLGPWASLAIANPDLQRRRPWRYVRRHIEEADRLLYAEIADRRADPDLATRTDVLAMLMRASHDDGRTMTDTELRDQLMTLLSAGHDTTATALSWALERLTRHPGHLDKAVRAAEASAAGDPAGDEYLDAIAKETLRIRPVVFDVGRVLTKPVELAGHRLPAGVMVAPGIGLVHASAKQYPDPERFDPDRMLGATLSPTTWLPFGGGNRRCLGATFAMTEMRVVLREVLCRLELSTTTTHAEHQRVKHVILTPHRGARIYVKGRRNTVTARPATTAAPRCPVNTTSQASRPG</sequence>
<keyword evidence="4" id="KW-0560">Oxidoreductase</keyword>
<evidence type="ECO:0000256" key="2">
    <source>
        <dbReference type="ARBA" id="ARBA00010617"/>
    </source>
</evidence>
<proteinExistence type="inferred from homology"/>
<reference evidence="6 7" key="1">
    <citation type="submission" date="2015-03" db="EMBL/GenBank/DDBJ databases">
        <authorList>
            <person name="Urmite Genomes"/>
        </authorList>
    </citation>
    <scope>NUCLEOTIDE SEQUENCE [LARGE SCALE GENOMIC DNA]</scope>
    <source>
        <strain evidence="6 7">CSUR P1491</strain>
    </source>
</reference>
<dbReference type="PANTHER" id="PTHR24305:SF166">
    <property type="entry name" value="CYTOCHROME P450 12A4, MITOCHONDRIAL-RELATED"/>
    <property type="match status" value="1"/>
</dbReference>
<dbReference type="PRINTS" id="PR00385">
    <property type="entry name" value="P450"/>
</dbReference>
<feature type="compositionally biased region" description="Low complexity" evidence="5">
    <location>
        <begin position="447"/>
        <end position="456"/>
    </location>
</feature>
<dbReference type="InterPro" id="IPR036396">
    <property type="entry name" value="Cyt_P450_sf"/>
</dbReference>
<evidence type="ECO:0000256" key="3">
    <source>
        <dbReference type="PIRSR" id="PIRSR602401-1"/>
    </source>
</evidence>
<dbReference type="AlphaFoldDB" id="A0A0E3WD31"/>
<dbReference type="PANTHER" id="PTHR24305">
    <property type="entry name" value="CYTOCHROME P450"/>
    <property type="match status" value="1"/>
</dbReference>
<dbReference type="PRINTS" id="PR00463">
    <property type="entry name" value="EP450I"/>
</dbReference>
<evidence type="ECO:0000256" key="5">
    <source>
        <dbReference type="SAM" id="MobiDB-lite"/>
    </source>
</evidence>
<feature type="binding site" description="axial binding residue" evidence="3">
    <location>
        <position position="388"/>
    </location>
    <ligand>
        <name>heme</name>
        <dbReference type="ChEBI" id="CHEBI:30413"/>
    </ligand>
    <ligandPart>
        <name>Fe</name>
        <dbReference type="ChEBI" id="CHEBI:18248"/>
    </ligandPart>
</feature>
<feature type="compositionally biased region" description="Polar residues" evidence="5">
    <location>
        <begin position="459"/>
        <end position="469"/>
    </location>
</feature>
<dbReference type="InterPro" id="IPR002401">
    <property type="entry name" value="Cyt_P450_E_grp-I"/>
</dbReference>
<keyword evidence="4" id="KW-0503">Monooxygenase</keyword>
<evidence type="ECO:0000256" key="4">
    <source>
        <dbReference type="RuleBase" id="RU000461"/>
    </source>
</evidence>
<dbReference type="GO" id="GO:0005506">
    <property type="term" value="F:iron ion binding"/>
    <property type="evidence" value="ECO:0007669"/>
    <property type="project" value="InterPro"/>
</dbReference>
<dbReference type="OrthoDB" id="7376058at2"/>
<evidence type="ECO:0000313" key="7">
    <source>
        <dbReference type="Proteomes" id="UP000199251"/>
    </source>
</evidence>
<keyword evidence="3 4" id="KW-0349">Heme</keyword>
<gene>
    <name evidence="6" type="ORF">BN1232_03984</name>
</gene>
<dbReference type="SUPFAM" id="SSF48264">
    <property type="entry name" value="Cytochrome P450"/>
    <property type="match status" value="1"/>
</dbReference>
<dbReference type="Gene3D" id="1.10.630.10">
    <property type="entry name" value="Cytochrome P450"/>
    <property type="match status" value="1"/>
</dbReference>
<dbReference type="STRING" id="141349.BN1232_03984"/>